<reference evidence="1" key="1">
    <citation type="journal article" date="2015" name="Nature">
        <title>Complex archaea that bridge the gap between prokaryotes and eukaryotes.</title>
        <authorList>
            <person name="Spang A."/>
            <person name="Saw J.H."/>
            <person name="Jorgensen S.L."/>
            <person name="Zaremba-Niedzwiedzka K."/>
            <person name="Martijn J."/>
            <person name="Lind A.E."/>
            <person name="van Eijk R."/>
            <person name="Schleper C."/>
            <person name="Guy L."/>
            <person name="Ettema T.J."/>
        </authorList>
    </citation>
    <scope>NUCLEOTIDE SEQUENCE</scope>
</reference>
<proteinExistence type="predicted"/>
<organism evidence="1">
    <name type="scientific">marine sediment metagenome</name>
    <dbReference type="NCBI Taxonomy" id="412755"/>
    <lineage>
        <taxon>unclassified sequences</taxon>
        <taxon>metagenomes</taxon>
        <taxon>ecological metagenomes</taxon>
    </lineage>
</organism>
<dbReference type="AlphaFoldDB" id="A0A0F8YYQ3"/>
<gene>
    <name evidence="1" type="ORF">LCGC14_2838050</name>
</gene>
<accession>A0A0F8YYQ3</accession>
<evidence type="ECO:0000313" key="1">
    <source>
        <dbReference type="EMBL" id="KKK78985.1"/>
    </source>
</evidence>
<sequence length="85" mass="9161">MKVVPFNAHTIAAELVAAGVAIRKVVLSDDFEMEDDSIEITPTISVQVGETYLIVNVDNSDDSFTSYPATSDSEDLVNRVKGLVS</sequence>
<name>A0A0F8YYQ3_9ZZZZ</name>
<comment type="caution">
    <text evidence="1">The sequence shown here is derived from an EMBL/GenBank/DDBJ whole genome shotgun (WGS) entry which is preliminary data.</text>
</comment>
<protein>
    <submittedName>
        <fullName evidence="1">Uncharacterized protein</fullName>
    </submittedName>
</protein>
<dbReference type="EMBL" id="LAZR01054237">
    <property type="protein sequence ID" value="KKK78985.1"/>
    <property type="molecule type" value="Genomic_DNA"/>
</dbReference>